<proteinExistence type="predicted"/>
<dbReference type="Pfam" id="PF02845">
    <property type="entry name" value="CUE"/>
    <property type="match status" value="1"/>
</dbReference>
<feature type="compositionally biased region" description="Pro residues" evidence="1">
    <location>
        <begin position="312"/>
        <end position="330"/>
    </location>
</feature>
<dbReference type="CDD" id="cd14279">
    <property type="entry name" value="CUE"/>
    <property type="match status" value="1"/>
</dbReference>
<dbReference type="SMART" id="SM00546">
    <property type="entry name" value="CUE"/>
    <property type="match status" value="1"/>
</dbReference>
<evidence type="ECO:0000259" key="2">
    <source>
        <dbReference type="PROSITE" id="PS51140"/>
    </source>
</evidence>
<feature type="domain" description="CUE" evidence="2">
    <location>
        <begin position="77"/>
        <end position="120"/>
    </location>
</feature>
<evidence type="ECO:0000313" key="3">
    <source>
        <dbReference type="EMBL" id="PAV19289.1"/>
    </source>
</evidence>
<evidence type="ECO:0000256" key="1">
    <source>
        <dbReference type="SAM" id="MobiDB-lite"/>
    </source>
</evidence>
<feature type="region of interest" description="Disordered" evidence="1">
    <location>
        <begin position="177"/>
        <end position="218"/>
    </location>
</feature>
<feature type="compositionally biased region" description="Polar residues" evidence="1">
    <location>
        <begin position="179"/>
        <end position="207"/>
    </location>
</feature>
<reference evidence="3 4" key="1">
    <citation type="journal article" date="2017" name="Mol. Ecol.">
        <title>Comparative and population genomic landscape of Phellinus noxius: A hypervariable fungus causing root rot in trees.</title>
        <authorList>
            <person name="Chung C.L."/>
            <person name="Lee T.J."/>
            <person name="Akiba M."/>
            <person name="Lee H.H."/>
            <person name="Kuo T.H."/>
            <person name="Liu D."/>
            <person name="Ke H.M."/>
            <person name="Yokoi T."/>
            <person name="Roa M.B."/>
            <person name="Lu M.J."/>
            <person name="Chang Y.Y."/>
            <person name="Ann P.J."/>
            <person name="Tsai J.N."/>
            <person name="Chen C.Y."/>
            <person name="Tzean S.S."/>
            <person name="Ota Y."/>
            <person name="Hattori T."/>
            <person name="Sahashi N."/>
            <person name="Liou R.F."/>
            <person name="Kikuchi T."/>
            <person name="Tsai I.J."/>
        </authorList>
    </citation>
    <scope>NUCLEOTIDE SEQUENCE [LARGE SCALE GENOMIC DNA]</scope>
    <source>
        <strain evidence="3 4">FFPRI411160</strain>
    </source>
</reference>
<comment type="caution">
    <text evidence="3">The sequence shown here is derived from an EMBL/GenBank/DDBJ whole genome shotgun (WGS) entry which is preliminary data.</text>
</comment>
<dbReference type="GO" id="GO:0005737">
    <property type="term" value="C:cytoplasm"/>
    <property type="evidence" value="ECO:0007669"/>
    <property type="project" value="TreeGrafter"/>
</dbReference>
<dbReference type="SUPFAM" id="SSF46934">
    <property type="entry name" value="UBA-like"/>
    <property type="match status" value="1"/>
</dbReference>
<feature type="compositionally biased region" description="Polar residues" evidence="1">
    <location>
        <begin position="1"/>
        <end position="70"/>
    </location>
</feature>
<dbReference type="EMBL" id="NBII01000004">
    <property type="protein sequence ID" value="PAV19289.1"/>
    <property type="molecule type" value="Genomic_DNA"/>
</dbReference>
<feature type="compositionally biased region" description="Polar residues" evidence="1">
    <location>
        <begin position="286"/>
        <end position="295"/>
    </location>
</feature>
<dbReference type="GO" id="GO:0006511">
    <property type="term" value="P:ubiquitin-dependent protein catabolic process"/>
    <property type="evidence" value="ECO:0007669"/>
    <property type="project" value="TreeGrafter"/>
</dbReference>
<dbReference type="OrthoDB" id="9942608at2759"/>
<keyword evidence="4" id="KW-1185">Reference proteome</keyword>
<gene>
    <name evidence="3" type="ORF">PNOK_0422200</name>
</gene>
<sequence>MTTNLEDNSSPRPTNDANSNNTSKPDVPTESATISHSSFTESSVPVSESDASNVGANSATTNENQEQVSQPGVEVERVSPEAESLKAMFPDFDTTIIQSVLDSVNGNQERAADVLLGMSDPSYESQQHAAPVLSQTELDEQLARRLMMEEHQAQAAWHPDQAYPMQEDRRRSRLPYQPYQGQHQNQSQWRNDQGSGRDTMTEVQEQFNRIAETGKKTFSQFVTKVKAKIQEFDQSRNQGTSSQQSSWGSGTPGGSYNQPIPPQSQPQSQYYTPTPNQDVSHEIAITQAQGYDTTPNPTPDPVSKPVNTVSASPPPANIPPRPPSAGPPPAGNVDPTKIGMLPKRPVSLLGTTSPQSKPVHQDDDDDELEYAENPFEDGKK</sequence>
<dbReference type="InterPro" id="IPR009060">
    <property type="entry name" value="UBA-like_sf"/>
</dbReference>
<dbReference type="GO" id="GO:0031624">
    <property type="term" value="F:ubiquitin conjugating enzyme binding"/>
    <property type="evidence" value="ECO:0007669"/>
    <property type="project" value="TreeGrafter"/>
</dbReference>
<dbReference type="Proteomes" id="UP000217199">
    <property type="component" value="Unassembled WGS sequence"/>
</dbReference>
<dbReference type="GO" id="GO:0043130">
    <property type="term" value="F:ubiquitin binding"/>
    <property type="evidence" value="ECO:0007669"/>
    <property type="project" value="InterPro"/>
</dbReference>
<name>A0A286UIE7_9AGAM</name>
<feature type="compositionally biased region" description="Low complexity" evidence="1">
    <location>
        <begin position="238"/>
        <end position="258"/>
    </location>
</feature>
<dbReference type="PROSITE" id="PS51140">
    <property type="entry name" value="CUE"/>
    <property type="match status" value="1"/>
</dbReference>
<feature type="compositionally biased region" description="Polar residues" evidence="1">
    <location>
        <begin position="349"/>
        <end position="358"/>
    </location>
</feature>
<feature type="region of interest" description="Disordered" evidence="1">
    <location>
        <begin position="232"/>
        <end position="380"/>
    </location>
</feature>
<dbReference type="Gene3D" id="1.10.8.10">
    <property type="entry name" value="DNA helicase RuvA subunit, C-terminal domain"/>
    <property type="match status" value="1"/>
</dbReference>
<evidence type="ECO:0000313" key="4">
    <source>
        <dbReference type="Proteomes" id="UP000217199"/>
    </source>
</evidence>
<dbReference type="PANTHER" id="PTHR16461:SF5">
    <property type="entry name" value="TOLL-INTERACTING PROTEIN"/>
    <property type="match status" value="1"/>
</dbReference>
<dbReference type="AlphaFoldDB" id="A0A286UIE7"/>
<feature type="region of interest" description="Disordered" evidence="1">
    <location>
        <begin position="1"/>
        <end position="81"/>
    </location>
</feature>
<protein>
    <submittedName>
        <fullName evidence="3">Cue domain-containing</fullName>
    </submittedName>
</protein>
<dbReference type="InterPro" id="IPR003892">
    <property type="entry name" value="CUE"/>
</dbReference>
<accession>A0A286UIE7</accession>
<feature type="compositionally biased region" description="Low complexity" evidence="1">
    <location>
        <begin position="265"/>
        <end position="277"/>
    </location>
</feature>
<dbReference type="STRING" id="2282107.A0A286UIE7"/>
<dbReference type="PANTHER" id="PTHR16461">
    <property type="entry name" value="TOLL-INTERACTING PROTEIN"/>
    <property type="match status" value="1"/>
</dbReference>
<dbReference type="InParanoid" id="A0A286UIE7"/>
<organism evidence="3 4">
    <name type="scientific">Pyrrhoderma noxium</name>
    <dbReference type="NCBI Taxonomy" id="2282107"/>
    <lineage>
        <taxon>Eukaryota</taxon>
        <taxon>Fungi</taxon>
        <taxon>Dikarya</taxon>
        <taxon>Basidiomycota</taxon>
        <taxon>Agaricomycotina</taxon>
        <taxon>Agaricomycetes</taxon>
        <taxon>Hymenochaetales</taxon>
        <taxon>Hymenochaetaceae</taxon>
        <taxon>Pyrrhoderma</taxon>
    </lineage>
</organism>